<organism evidence="3 4">
    <name type="scientific">Scytalidium lignicola</name>
    <name type="common">Hyphomycete</name>
    <dbReference type="NCBI Taxonomy" id="5539"/>
    <lineage>
        <taxon>Eukaryota</taxon>
        <taxon>Fungi</taxon>
        <taxon>Dikarya</taxon>
        <taxon>Ascomycota</taxon>
        <taxon>Pezizomycotina</taxon>
        <taxon>Leotiomycetes</taxon>
        <taxon>Leotiomycetes incertae sedis</taxon>
        <taxon>Scytalidium</taxon>
    </lineage>
</organism>
<sequence>MAPRLVPETVKAIECALLNTDDDKYAIATAFDVSYETVRYIARKLKTDRTIGVNLRGKAGRSSVITPDIEQAVKEVIYTSNDLYQDEVADFIYDEFDIKLSQSAISKLLKKLNITHKKLEYVAAQRNQLLIDNWYIESANFTADQLIFVDESASNERTGDRKYGWAPIGIPAKKKKWLKRSEKWSILPAYTVKGYISAITLQGSITAEVFENWIATDVLPLCNPWPYEKSVLIMDNCRIHRKQQLQAMCDEKGVLLRFLPPYCPFLNPIEESFSDLKKWLHRHCNSHRSTIAEFEDMLHMGIDEVGRYNSPRAVKNAHSHFRHAGYQGAEEE</sequence>
<feature type="non-terminal residue" evidence="3">
    <location>
        <position position="1"/>
    </location>
</feature>
<evidence type="ECO:0000313" key="3">
    <source>
        <dbReference type="EMBL" id="RFU31029.1"/>
    </source>
</evidence>
<reference evidence="3 4" key="1">
    <citation type="submission" date="2018-05" db="EMBL/GenBank/DDBJ databases">
        <title>Draft genome sequence of Scytalidium lignicola DSM 105466, a ubiquitous saprotrophic fungus.</title>
        <authorList>
            <person name="Buettner E."/>
            <person name="Gebauer A.M."/>
            <person name="Hofrichter M."/>
            <person name="Liers C."/>
            <person name="Kellner H."/>
        </authorList>
    </citation>
    <scope>NUCLEOTIDE SEQUENCE [LARGE SCALE GENOMIC DNA]</scope>
    <source>
        <strain evidence="3 4">DSM 105466</strain>
    </source>
</reference>
<comment type="caution">
    <text evidence="3">The sequence shown here is derived from an EMBL/GenBank/DDBJ whole genome shotgun (WGS) entry which is preliminary data.</text>
</comment>
<dbReference type="InterPro" id="IPR025959">
    <property type="entry name" value="Winged_HTH_dom"/>
</dbReference>
<proteinExistence type="predicted"/>
<dbReference type="PANTHER" id="PTHR46564">
    <property type="entry name" value="TRANSPOSASE"/>
    <property type="match status" value="1"/>
</dbReference>
<dbReference type="PANTHER" id="PTHR46564:SF1">
    <property type="entry name" value="TRANSPOSASE"/>
    <property type="match status" value="1"/>
</dbReference>
<dbReference type="Gene3D" id="3.30.420.10">
    <property type="entry name" value="Ribonuclease H-like superfamily/Ribonuclease H"/>
    <property type="match status" value="1"/>
</dbReference>
<dbReference type="STRING" id="5539.A0A3E2HC88"/>
<evidence type="ECO:0000259" key="2">
    <source>
        <dbReference type="Pfam" id="PF13592"/>
    </source>
</evidence>
<dbReference type="SUPFAM" id="SSF53098">
    <property type="entry name" value="Ribonuclease H-like"/>
    <property type="match status" value="1"/>
</dbReference>
<dbReference type="InterPro" id="IPR012337">
    <property type="entry name" value="RNaseH-like_sf"/>
</dbReference>
<dbReference type="AlphaFoldDB" id="A0A3E2HC88"/>
<dbReference type="Proteomes" id="UP000258309">
    <property type="component" value="Unassembled WGS sequence"/>
</dbReference>
<dbReference type="GO" id="GO:0003676">
    <property type="term" value="F:nucleic acid binding"/>
    <property type="evidence" value="ECO:0007669"/>
    <property type="project" value="InterPro"/>
</dbReference>
<feature type="domain" description="Tc1-like transposase DDE" evidence="1">
    <location>
        <begin position="145"/>
        <end position="283"/>
    </location>
</feature>
<dbReference type="InterPro" id="IPR036397">
    <property type="entry name" value="RNaseH_sf"/>
</dbReference>
<evidence type="ECO:0000313" key="4">
    <source>
        <dbReference type="Proteomes" id="UP000258309"/>
    </source>
</evidence>
<accession>A0A3E2HC88</accession>
<evidence type="ECO:0000259" key="1">
    <source>
        <dbReference type="Pfam" id="PF13358"/>
    </source>
</evidence>
<dbReference type="Pfam" id="PF13592">
    <property type="entry name" value="HTH_33"/>
    <property type="match status" value="1"/>
</dbReference>
<dbReference type="OrthoDB" id="3504114at2759"/>
<dbReference type="NCBIfam" id="NF033545">
    <property type="entry name" value="transpos_IS630"/>
    <property type="match status" value="1"/>
</dbReference>
<evidence type="ECO:0008006" key="5">
    <source>
        <dbReference type="Google" id="ProtNLM"/>
    </source>
</evidence>
<dbReference type="EMBL" id="NCSJ02000086">
    <property type="protein sequence ID" value="RFU31029.1"/>
    <property type="molecule type" value="Genomic_DNA"/>
</dbReference>
<dbReference type="InterPro" id="IPR038717">
    <property type="entry name" value="Tc1-like_DDE_dom"/>
</dbReference>
<name>A0A3E2HC88_SCYLI</name>
<dbReference type="InterPro" id="IPR047655">
    <property type="entry name" value="Transpos_IS630-like"/>
</dbReference>
<feature type="domain" description="Winged helix-turn helix" evidence="2">
    <location>
        <begin position="87"/>
        <end position="134"/>
    </location>
</feature>
<gene>
    <name evidence="3" type="ORF">B7463_g5310</name>
</gene>
<protein>
    <recommendedName>
        <fullName evidence="5">Tc1-like transposase DDE domain-containing protein</fullName>
    </recommendedName>
</protein>
<dbReference type="OMA" id="CARISQR"/>
<dbReference type="SUPFAM" id="SSF46689">
    <property type="entry name" value="Homeodomain-like"/>
    <property type="match status" value="1"/>
</dbReference>
<feature type="non-terminal residue" evidence="3">
    <location>
        <position position="332"/>
    </location>
</feature>
<dbReference type="InterPro" id="IPR009057">
    <property type="entry name" value="Homeodomain-like_sf"/>
</dbReference>
<dbReference type="Pfam" id="PF13358">
    <property type="entry name" value="DDE_3"/>
    <property type="match status" value="1"/>
</dbReference>
<keyword evidence="4" id="KW-1185">Reference proteome</keyword>